<evidence type="ECO:0000256" key="3">
    <source>
        <dbReference type="ARBA" id="ARBA00022692"/>
    </source>
</evidence>
<dbReference type="InterPro" id="IPR058533">
    <property type="entry name" value="Cation_efflux_TM"/>
</dbReference>
<dbReference type="Proteomes" id="UP001489333">
    <property type="component" value="Unassembled WGS sequence"/>
</dbReference>
<accession>A0ABU9US74</accession>
<dbReference type="NCBIfam" id="NF033827">
    <property type="entry name" value="CDF_efflux_DmeF"/>
    <property type="match status" value="1"/>
</dbReference>
<evidence type="ECO:0000256" key="7">
    <source>
        <dbReference type="ARBA" id="ARBA00023136"/>
    </source>
</evidence>
<dbReference type="InterPro" id="IPR002524">
    <property type="entry name" value="Cation_efflux"/>
</dbReference>
<reference evidence="11 12" key="1">
    <citation type="submission" date="2024-04" db="EMBL/GenBank/DDBJ databases">
        <title>Novel Shewanella species isolated from Baltic Sea sediments.</title>
        <authorList>
            <person name="Martin-Rodriguez A.J."/>
            <person name="Fernandez-Juarez V."/>
            <person name="Valeriano V.D."/>
            <person name="Mihindukulasooriya I."/>
            <person name="Ceresnova L."/>
            <person name="Joffre E."/>
            <person name="Jensie-Markopoulos S."/>
            <person name="Moore E.R.B."/>
            <person name="Sjoling A."/>
        </authorList>
    </citation>
    <scope>NUCLEOTIDE SEQUENCE [LARGE SCALE GENOMIC DNA]</scope>
    <source>
        <strain evidence="11 12">VAX-SP0-0CM-1</strain>
    </source>
</reference>
<feature type="transmembrane region" description="Helical" evidence="9">
    <location>
        <begin position="112"/>
        <end position="130"/>
    </location>
</feature>
<dbReference type="InterPro" id="IPR027469">
    <property type="entry name" value="Cation_efflux_TMD_sf"/>
</dbReference>
<evidence type="ECO:0000256" key="8">
    <source>
        <dbReference type="SAM" id="MobiDB-lite"/>
    </source>
</evidence>
<feature type="region of interest" description="Disordered" evidence="8">
    <location>
        <begin position="1"/>
        <end position="20"/>
    </location>
</feature>
<proteinExistence type="predicted"/>
<evidence type="ECO:0000256" key="4">
    <source>
        <dbReference type="ARBA" id="ARBA00022906"/>
    </source>
</evidence>
<organism evidence="11 12">
    <name type="scientific">Shewanella vaxholmensis</name>
    <dbReference type="NCBI Taxonomy" id="3063535"/>
    <lineage>
        <taxon>Bacteria</taxon>
        <taxon>Pseudomonadati</taxon>
        <taxon>Pseudomonadota</taxon>
        <taxon>Gammaproteobacteria</taxon>
        <taxon>Alteromonadales</taxon>
        <taxon>Shewanellaceae</taxon>
        <taxon>Shewanella</taxon>
    </lineage>
</organism>
<sequence length="405" mass="44796">MKSTTAEQATGHQASAHRQGHSLAQWQHSHEFSSQNRDGEKNTRYVLYLTVITMVAEIAAGTIYGSMALLADGWHMGTHAAAFMITLFAYSYARKHANDPAFAFGTGKVSVLGGYTSAIALGLVALVMLIESGMRLISPEQIHFNEAIFVAVIGLSVNILSVFLLKDHHTHDHGHAHGHSHGHGHDHIHDHDHEDEHAHANHNSQAHTHDDHAHTAHSHDAEPRPHHDSHAHDESHHDHSHCQHDHEHKSQKAHGGHDHNLRAAYFHVLADALTSVLAIAALLFGKYMGLTWLDPIMGIVGAVIISRWSWGLIQQTSPILLDGGVKASLQRKVTQTIEAVTDHQVADLHLWRVSADHHAIMVSIVSHSPKDVSYFNQLLSQFPELAHITIELHTCRQRECIAKEA</sequence>
<evidence type="ECO:0000256" key="2">
    <source>
        <dbReference type="ARBA" id="ARBA00022448"/>
    </source>
</evidence>
<comment type="caution">
    <text evidence="11">The sequence shown here is derived from an EMBL/GenBank/DDBJ whole genome shotgun (WGS) entry which is preliminary data.</text>
</comment>
<keyword evidence="4" id="KW-0862">Zinc</keyword>
<feature type="region of interest" description="Disordered" evidence="8">
    <location>
        <begin position="171"/>
        <end position="256"/>
    </location>
</feature>
<evidence type="ECO:0000256" key="9">
    <source>
        <dbReference type="SAM" id="Phobius"/>
    </source>
</evidence>
<feature type="transmembrane region" description="Helical" evidence="9">
    <location>
        <begin position="290"/>
        <end position="310"/>
    </location>
</feature>
<name>A0ABU9US74_9GAMM</name>
<keyword evidence="3 9" id="KW-0812">Transmembrane</keyword>
<dbReference type="Pfam" id="PF01545">
    <property type="entry name" value="Cation_efflux"/>
    <property type="match status" value="1"/>
</dbReference>
<dbReference type="PANTHER" id="PTHR45755:SF4">
    <property type="entry name" value="ZINC TRANSPORTER 7"/>
    <property type="match status" value="1"/>
</dbReference>
<evidence type="ECO:0000313" key="12">
    <source>
        <dbReference type="Proteomes" id="UP001489333"/>
    </source>
</evidence>
<dbReference type="NCBIfam" id="TIGR01297">
    <property type="entry name" value="CDF"/>
    <property type="match status" value="1"/>
</dbReference>
<keyword evidence="6" id="KW-0406">Ion transport</keyword>
<keyword evidence="5 9" id="KW-1133">Transmembrane helix</keyword>
<dbReference type="SUPFAM" id="SSF161111">
    <property type="entry name" value="Cation efflux protein transmembrane domain-like"/>
    <property type="match status" value="1"/>
</dbReference>
<protein>
    <submittedName>
        <fullName evidence="11">CDF family Co(II)/Ni(II) efflux transporter DmeF</fullName>
    </submittedName>
</protein>
<feature type="compositionally biased region" description="Basic and acidic residues" evidence="8">
    <location>
        <begin position="183"/>
        <end position="199"/>
    </location>
</feature>
<comment type="subcellular location">
    <subcellularLocation>
        <location evidence="1">Membrane</location>
        <topology evidence="1">Multi-pass membrane protein</topology>
    </subcellularLocation>
</comment>
<dbReference type="RefSeq" id="WP_311906166.1">
    <property type="nucleotide sequence ID" value="NZ_JAUOEV010000014.1"/>
</dbReference>
<keyword evidence="4" id="KW-0864">Zinc transport</keyword>
<dbReference type="EMBL" id="JBCHKU010000013">
    <property type="protein sequence ID" value="MEM6249115.1"/>
    <property type="molecule type" value="Genomic_DNA"/>
</dbReference>
<feature type="transmembrane region" description="Helical" evidence="9">
    <location>
        <begin position="45"/>
        <end position="67"/>
    </location>
</feature>
<keyword evidence="12" id="KW-1185">Reference proteome</keyword>
<dbReference type="InterPro" id="IPR045316">
    <property type="entry name" value="Msc2-like"/>
</dbReference>
<dbReference type="PANTHER" id="PTHR45755">
    <property type="match status" value="1"/>
</dbReference>
<evidence type="ECO:0000313" key="11">
    <source>
        <dbReference type="EMBL" id="MEM6249115.1"/>
    </source>
</evidence>
<feature type="compositionally biased region" description="Polar residues" evidence="8">
    <location>
        <begin position="1"/>
        <end position="13"/>
    </location>
</feature>
<keyword evidence="7 9" id="KW-0472">Membrane</keyword>
<feature type="compositionally biased region" description="Basic and acidic residues" evidence="8">
    <location>
        <begin position="207"/>
        <end position="256"/>
    </location>
</feature>
<feature type="domain" description="Cation efflux protein transmembrane" evidence="10">
    <location>
        <begin position="46"/>
        <end position="321"/>
    </location>
</feature>
<evidence type="ECO:0000256" key="6">
    <source>
        <dbReference type="ARBA" id="ARBA00023065"/>
    </source>
</evidence>
<feature type="transmembrane region" description="Helical" evidence="9">
    <location>
        <begin position="73"/>
        <end position="92"/>
    </location>
</feature>
<evidence type="ECO:0000259" key="10">
    <source>
        <dbReference type="Pfam" id="PF01545"/>
    </source>
</evidence>
<gene>
    <name evidence="11" type="primary">dmeF</name>
    <name evidence="11" type="ORF">AAGS29_10975</name>
</gene>
<evidence type="ECO:0000256" key="5">
    <source>
        <dbReference type="ARBA" id="ARBA00022989"/>
    </source>
</evidence>
<evidence type="ECO:0000256" key="1">
    <source>
        <dbReference type="ARBA" id="ARBA00004141"/>
    </source>
</evidence>
<keyword evidence="2" id="KW-0813">Transport</keyword>
<feature type="transmembrane region" description="Helical" evidence="9">
    <location>
        <begin position="264"/>
        <end position="284"/>
    </location>
</feature>
<feature type="transmembrane region" description="Helical" evidence="9">
    <location>
        <begin position="142"/>
        <end position="165"/>
    </location>
</feature>
<dbReference type="Gene3D" id="1.20.1510.10">
    <property type="entry name" value="Cation efflux protein transmembrane domain"/>
    <property type="match status" value="1"/>
</dbReference>